<organism evidence="7 8">
    <name type="scientific">Coptis chinensis</name>
    <dbReference type="NCBI Taxonomy" id="261450"/>
    <lineage>
        <taxon>Eukaryota</taxon>
        <taxon>Viridiplantae</taxon>
        <taxon>Streptophyta</taxon>
        <taxon>Embryophyta</taxon>
        <taxon>Tracheophyta</taxon>
        <taxon>Spermatophyta</taxon>
        <taxon>Magnoliopsida</taxon>
        <taxon>Ranunculales</taxon>
        <taxon>Ranunculaceae</taxon>
        <taxon>Coptidoideae</taxon>
        <taxon>Coptis</taxon>
    </lineage>
</organism>
<protein>
    <submittedName>
        <fullName evidence="7">Uncharacterized protein</fullName>
    </submittedName>
</protein>
<comment type="similarity">
    <text evidence="2">Belongs to the EBP2 family.</text>
</comment>
<dbReference type="GO" id="GO:0006364">
    <property type="term" value="P:rRNA processing"/>
    <property type="evidence" value="ECO:0007669"/>
    <property type="project" value="TreeGrafter"/>
</dbReference>
<sequence>MSVLDQQKNPDDGMGDYTEDDEVRRLDEPSIYNKDGLLEKHEDIRWLDVVEWIHKLTIYVINQGNMYVNYDLARKLAFYNLGLQGTRKAFEKLEKLLGRLPFLRPCDYYAEIVKTDTQMEKVKTRLLVEKKNIEKAKERRKAREAKKISEPNYEDPHNHNAAAVLRDNPNVRRAMSGEYVG</sequence>
<keyword evidence="8" id="KW-1185">Reference proteome</keyword>
<dbReference type="GO" id="GO:0042273">
    <property type="term" value="P:ribosomal large subunit biogenesis"/>
    <property type="evidence" value="ECO:0007669"/>
    <property type="project" value="TreeGrafter"/>
</dbReference>
<dbReference type="OrthoDB" id="443772at2759"/>
<evidence type="ECO:0000256" key="3">
    <source>
        <dbReference type="ARBA" id="ARBA00022517"/>
    </source>
</evidence>
<evidence type="ECO:0000256" key="2">
    <source>
        <dbReference type="ARBA" id="ARBA00007336"/>
    </source>
</evidence>
<dbReference type="AlphaFoldDB" id="A0A835IQ34"/>
<evidence type="ECO:0000256" key="5">
    <source>
        <dbReference type="ARBA" id="ARBA00023242"/>
    </source>
</evidence>
<keyword evidence="4" id="KW-0175">Coiled coil</keyword>
<accession>A0A835IQ34</accession>
<dbReference type="PANTHER" id="PTHR13028">
    <property type="entry name" value="RRNA PROCESSING PROTEIN EBNA1-BINDING PROTEIN-RELATED"/>
    <property type="match status" value="1"/>
</dbReference>
<evidence type="ECO:0000313" key="7">
    <source>
        <dbReference type="EMBL" id="KAF9620252.1"/>
    </source>
</evidence>
<comment type="caution">
    <text evidence="7">The sequence shown here is derived from an EMBL/GenBank/DDBJ whole genome shotgun (WGS) entry which is preliminary data.</text>
</comment>
<keyword evidence="3" id="KW-0690">Ribosome biogenesis</keyword>
<dbReference type="EMBL" id="JADFTS010000002">
    <property type="protein sequence ID" value="KAF9620252.1"/>
    <property type="molecule type" value="Genomic_DNA"/>
</dbReference>
<proteinExistence type="inferred from homology"/>
<feature type="region of interest" description="Disordered" evidence="6">
    <location>
        <begin position="138"/>
        <end position="162"/>
    </location>
</feature>
<keyword evidence="5" id="KW-0539">Nucleus</keyword>
<name>A0A835IQ34_9MAGN</name>
<gene>
    <name evidence="7" type="ORF">IFM89_010987</name>
</gene>
<dbReference type="Pfam" id="PF05890">
    <property type="entry name" value="Ebp2"/>
    <property type="match status" value="1"/>
</dbReference>
<dbReference type="InterPro" id="IPR008610">
    <property type="entry name" value="Ebp2"/>
</dbReference>
<dbReference type="Proteomes" id="UP000631114">
    <property type="component" value="Unassembled WGS sequence"/>
</dbReference>
<dbReference type="GO" id="GO:0005730">
    <property type="term" value="C:nucleolus"/>
    <property type="evidence" value="ECO:0007669"/>
    <property type="project" value="UniProtKB-SubCell"/>
</dbReference>
<feature type="compositionally biased region" description="Basic and acidic residues" evidence="6">
    <location>
        <begin position="145"/>
        <end position="158"/>
    </location>
</feature>
<evidence type="ECO:0000256" key="1">
    <source>
        <dbReference type="ARBA" id="ARBA00004604"/>
    </source>
</evidence>
<evidence type="ECO:0000256" key="4">
    <source>
        <dbReference type="ARBA" id="ARBA00023054"/>
    </source>
</evidence>
<evidence type="ECO:0000313" key="8">
    <source>
        <dbReference type="Proteomes" id="UP000631114"/>
    </source>
</evidence>
<feature type="region of interest" description="Disordered" evidence="6">
    <location>
        <begin position="1"/>
        <end position="20"/>
    </location>
</feature>
<comment type="subcellular location">
    <subcellularLocation>
        <location evidence="1">Nucleus</location>
        <location evidence="1">Nucleolus</location>
    </subcellularLocation>
</comment>
<dbReference type="PANTHER" id="PTHR13028:SF0">
    <property type="entry name" value="RRNA-PROCESSING PROTEIN EBP2-RELATED"/>
    <property type="match status" value="1"/>
</dbReference>
<dbReference type="GO" id="GO:0034399">
    <property type="term" value="C:nuclear periphery"/>
    <property type="evidence" value="ECO:0007669"/>
    <property type="project" value="TreeGrafter"/>
</dbReference>
<evidence type="ECO:0000256" key="6">
    <source>
        <dbReference type="SAM" id="MobiDB-lite"/>
    </source>
</evidence>
<dbReference type="GO" id="GO:0030687">
    <property type="term" value="C:preribosome, large subunit precursor"/>
    <property type="evidence" value="ECO:0007669"/>
    <property type="project" value="TreeGrafter"/>
</dbReference>
<reference evidence="7 8" key="1">
    <citation type="submission" date="2020-10" db="EMBL/GenBank/DDBJ databases">
        <title>The Coptis chinensis genome and diversification of protoberbering-type alkaloids.</title>
        <authorList>
            <person name="Wang B."/>
            <person name="Shu S."/>
            <person name="Song C."/>
            <person name="Liu Y."/>
        </authorList>
    </citation>
    <scope>NUCLEOTIDE SEQUENCE [LARGE SCALE GENOMIC DNA]</scope>
    <source>
        <strain evidence="7">HL-2020</strain>
        <tissue evidence="7">Leaf</tissue>
    </source>
</reference>